<evidence type="ECO:0000259" key="4">
    <source>
        <dbReference type="Pfam" id="PF00326"/>
    </source>
</evidence>
<reference evidence="5 6" key="1">
    <citation type="submission" date="2021-03" db="EMBL/GenBank/DDBJ databases">
        <title>novel species isolated from a fishpond in China.</title>
        <authorList>
            <person name="Lu H."/>
            <person name="Cai Z."/>
        </authorList>
    </citation>
    <scope>NUCLEOTIDE SEQUENCE [LARGE SCALE GENOMIC DNA]</scope>
    <source>
        <strain evidence="5 6">H41</strain>
    </source>
</reference>
<keyword evidence="2" id="KW-0720">Serine protease</keyword>
<dbReference type="Proteomes" id="UP000664317">
    <property type="component" value="Unassembled WGS sequence"/>
</dbReference>
<accession>A0ABS3C291</accession>
<dbReference type="Pfam" id="PF00326">
    <property type="entry name" value="Peptidase_S9"/>
    <property type="match status" value="1"/>
</dbReference>
<keyword evidence="1" id="KW-0378">Hydrolase</keyword>
<dbReference type="InterPro" id="IPR011659">
    <property type="entry name" value="WD40"/>
</dbReference>
<keyword evidence="6" id="KW-1185">Reference proteome</keyword>
<feature type="signal peptide" evidence="3">
    <location>
        <begin position="1"/>
        <end position="21"/>
    </location>
</feature>
<evidence type="ECO:0000313" key="5">
    <source>
        <dbReference type="EMBL" id="MBN7810716.1"/>
    </source>
</evidence>
<comment type="caution">
    <text evidence="5">The sequence shown here is derived from an EMBL/GenBank/DDBJ whole genome shotgun (WGS) entry which is preliminary data.</text>
</comment>
<evidence type="ECO:0000256" key="2">
    <source>
        <dbReference type="ARBA" id="ARBA00022825"/>
    </source>
</evidence>
<dbReference type="InterPro" id="IPR001375">
    <property type="entry name" value="Peptidase_S9_cat"/>
</dbReference>
<organism evidence="5 6">
    <name type="scientific">Algoriphagus oliviformis</name>
    <dbReference type="NCBI Taxonomy" id="2811231"/>
    <lineage>
        <taxon>Bacteria</taxon>
        <taxon>Pseudomonadati</taxon>
        <taxon>Bacteroidota</taxon>
        <taxon>Cytophagia</taxon>
        <taxon>Cytophagales</taxon>
        <taxon>Cyclobacteriaceae</taxon>
        <taxon>Algoriphagus</taxon>
    </lineage>
</organism>
<proteinExistence type="predicted"/>
<dbReference type="RefSeq" id="WP_206577490.1">
    <property type="nucleotide sequence ID" value="NZ_JAFKCT010000002.1"/>
</dbReference>
<dbReference type="SUPFAM" id="SSF82171">
    <property type="entry name" value="DPP6 N-terminal domain-like"/>
    <property type="match status" value="1"/>
</dbReference>
<dbReference type="InterPro" id="IPR011042">
    <property type="entry name" value="6-blade_b-propeller_TolB-like"/>
</dbReference>
<feature type="chain" id="PRO_5046621064" evidence="3">
    <location>
        <begin position="22"/>
        <end position="720"/>
    </location>
</feature>
<gene>
    <name evidence="5" type="ORF">J0A68_07105</name>
</gene>
<evidence type="ECO:0000256" key="3">
    <source>
        <dbReference type="SAM" id="SignalP"/>
    </source>
</evidence>
<sequence length="720" mass="79739">MRLKRNALIPVFLLCFGFAQAQDKKPVQLSDLTKIVTVGDPEITPDGQVIFVKSYMEAGKDGAYDYKSQVVRVSLADPSQTQVLNSPSYDLSGFALSPDGKSLAFTKSWEGKPQIWILPLNGGEAQVLTSEKDGASSPVWSPDGKKILFSFSVPLTAMEGTPPWENPRPGRIYGDEPNYAAAKEGKGEESTKADMDGSLDELRAWLAKNASKNNPRVIDRLNFLGENGLSTNISYRHLGVIDVATKKSSKLTSGYQSFGSASWSPDGSFVLASSVKSEEHPDLSFELDSEIFKINVADQAVSVFLTQEGYRFSEATFSPDGKMLLVSGQDTEDRSFNQSLIGVAKPDGSGLKWFTEKLDRRLGGTKWTDDSKAIYFTGANQGGVTLYRAEASSGKISEVITGPVGVNSFDVHGSQLVYALTKVADPSELYVADLAGKGEKQLTNYNTAWLAERWVSQPEAGQFEQDGFQVDYWVMPPFGLKEGTEYPTLLEMHGGPTAMWGPGESSMWHEFQVLAGRGYGIVYANPRGSGGYGKHFQRGNYRDWGDGPAKDVLTALDKAVEKYEWIDEDQLVLTGGSYAGYLTAWIVGHDHRFKAALAQRGVYDLTFFMGEGNAWRLVPNYFGYPWEEGVKEILEYNSPQTYVANIQTPLMIFHGDVDLRTGVRQSELLYKSLKILGKPVEYIRYPDEGHELSRSGNINRRMDRIGRIVEFFERYVTHPN</sequence>
<dbReference type="Gene3D" id="2.120.10.30">
    <property type="entry name" value="TolB, C-terminal domain"/>
    <property type="match status" value="2"/>
</dbReference>
<dbReference type="SUPFAM" id="SSF53474">
    <property type="entry name" value="alpha/beta-Hydrolases"/>
    <property type="match status" value="1"/>
</dbReference>
<feature type="domain" description="Peptidase S9 prolyl oligopeptidase catalytic" evidence="4">
    <location>
        <begin position="509"/>
        <end position="716"/>
    </location>
</feature>
<keyword evidence="2" id="KW-0645">Protease</keyword>
<evidence type="ECO:0000313" key="6">
    <source>
        <dbReference type="Proteomes" id="UP000664317"/>
    </source>
</evidence>
<dbReference type="EMBL" id="JAFKCT010000002">
    <property type="protein sequence ID" value="MBN7810716.1"/>
    <property type="molecule type" value="Genomic_DNA"/>
</dbReference>
<dbReference type="PANTHER" id="PTHR42776">
    <property type="entry name" value="SERINE PEPTIDASE S9 FAMILY MEMBER"/>
    <property type="match status" value="1"/>
</dbReference>
<dbReference type="InterPro" id="IPR029058">
    <property type="entry name" value="AB_hydrolase_fold"/>
</dbReference>
<keyword evidence="3" id="KW-0732">Signal</keyword>
<dbReference type="Pfam" id="PF07676">
    <property type="entry name" value="PD40"/>
    <property type="match status" value="2"/>
</dbReference>
<evidence type="ECO:0000256" key="1">
    <source>
        <dbReference type="ARBA" id="ARBA00022801"/>
    </source>
</evidence>
<dbReference type="PANTHER" id="PTHR42776:SF27">
    <property type="entry name" value="DIPEPTIDYL PEPTIDASE FAMILY MEMBER 6"/>
    <property type="match status" value="1"/>
</dbReference>
<name>A0ABS3C291_9BACT</name>
<protein>
    <submittedName>
        <fullName evidence="5">S9 family peptidase</fullName>
    </submittedName>
</protein>
<dbReference type="Gene3D" id="3.40.50.1820">
    <property type="entry name" value="alpha/beta hydrolase"/>
    <property type="match status" value="1"/>
</dbReference>